<proteinExistence type="predicted"/>
<gene>
    <name evidence="1" type="ORF">H5410_006526</name>
</gene>
<reference evidence="1 2" key="1">
    <citation type="submission" date="2020-09" db="EMBL/GenBank/DDBJ databases">
        <title>De no assembly of potato wild relative species, Solanum commersonii.</title>
        <authorList>
            <person name="Cho K."/>
        </authorList>
    </citation>
    <scope>NUCLEOTIDE SEQUENCE [LARGE SCALE GENOMIC DNA]</scope>
    <source>
        <strain evidence="1">LZ3.2</strain>
        <tissue evidence="1">Leaf</tissue>
    </source>
</reference>
<dbReference type="AlphaFoldDB" id="A0A9J6AAH2"/>
<evidence type="ECO:0000313" key="2">
    <source>
        <dbReference type="Proteomes" id="UP000824120"/>
    </source>
</evidence>
<dbReference type="Proteomes" id="UP000824120">
    <property type="component" value="Chromosome 2"/>
</dbReference>
<dbReference type="EMBL" id="JACXVP010000002">
    <property type="protein sequence ID" value="KAG5621308.1"/>
    <property type="molecule type" value="Genomic_DNA"/>
</dbReference>
<organism evidence="1 2">
    <name type="scientific">Solanum commersonii</name>
    <name type="common">Commerson's wild potato</name>
    <name type="synonym">Commerson's nightshade</name>
    <dbReference type="NCBI Taxonomy" id="4109"/>
    <lineage>
        <taxon>Eukaryota</taxon>
        <taxon>Viridiplantae</taxon>
        <taxon>Streptophyta</taxon>
        <taxon>Embryophyta</taxon>
        <taxon>Tracheophyta</taxon>
        <taxon>Spermatophyta</taxon>
        <taxon>Magnoliopsida</taxon>
        <taxon>eudicotyledons</taxon>
        <taxon>Gunneridae</taxon>
        <taxon>Pentapetalae</taxon>
        <taxon>asterids</taxon>
        <taxon>lamiids</taxon>
        <taxon>Solanales</taxon>
        <taxon>Solanaceae</taxon>
        <taxon>Solanoideae</taxon>
        <taxon>Solaneae</taxon>
        <taxon>Solanum</taxon>
    </lineage>
</organism>
<protein>
    <submittedName>
        <fullName evidence="1">Uncharacterized protein</fullName>
    </submittedName>
</protein>
<accession>A0A9J6AAH2</accession>
<sequence>MNDALYQNRETRLIPYFLYILSFGKPQVMISEIKDQAFQSRYIVLLKASERAFVPCVLT</sequence>
<comment type="caution">
    <text evidence="1">The sequence shown here is derived from an EMBL/GenBank/DDBJ whole genome shotgun (WGS) entry which is preliminary data.</text>
</comment>
<name>A0A9J6AAH2_SOLCO</name>
<keyword evidence="2" id="KW-1185">Reference proteome</keyword>
<evidence type="ECO:0000313" key="1">
    <source>
        <dbReference type="EMBL" id="KAG5621308.1"/>
    </source>
</evidence>